<dbReference type="PANTHER" id="PTHR11638:SF18">
    <property type="entry name" value="HEAT SHOCK PROTEIN 104"/>
    <property type="match status" value="1"/>
</dbReference>
<dbReference type="GO" id="GO:0005524">
    <property type="term" value="F:ATP binding"/>
    <property type="evidence" value="ECO:0007669"/>
    <property type="project" value="UniProtKB-KW"/>
</dbReference>
<evidence type="ECO:0000313" key="12">
    <source>
        <dbReference type="Proteomes" id="UP000245207"/>
    </source>
</evidence>
<keyword evidence="4 8" id="KW-0067">ATP-binding</keyword>
<evidence type="ECO:0000256" key="9">
    <source>
        <dbReference type="SAM" id="Coils"/>
    </source>
</evidence>
<dbReference type="PRINTS" id="PR00300">
    <property type="entry name" value="CLPPROTEASEA"/>
</dbReference>
<keyword evidence="9" id="KW-0175">Coiled coil</keyword>
<dbReference type="InterPro" id="IPR050130">
    <property type="entry name" value="ClpA_ClpB"/>
</dbReference>
<protein>
    <submittedName>
        <fullName evidence="11">Casein lytic proteinase B3</fullName>
    </submittedName>
</protein>
<dbReference type="Gene3D" id="3.40.50.300">
    <property type="entry name" value="P-loop containing nucleotide triphosphate hydrolases"/>
    <property type="match status" value="4"/>
</dbReference>
<evidence type="ECO:0000256" key="1">
    <source>
        <dbReference type="ARBA" id="ARBA00008675"/>
    </source>
</evidence>
<proteinExistence type="inferred from homology"/>
<feature type="domain" description="Clp R" evidence="10">
    <location>
        <begin position="90"/>
        <end position="235"/>
    </location>
</feature>
<dbReference type="GO" id="GO:0034605">
    <property type="term" value="P:cellular response to heat"/>
    <property type="evidence" value="ECO:0007669"/>
    <property type="project" value="TreeGrafter"/>
</dbReference>
<sequence length="1353" mass="151622">MATPASFSGVGIPLSDRTRALFAQPSVSVHSFSHKPRLTTTSVRSLKLRSRNSSYGGGVLLTSRTSGGVRFGSKRSFVVRAADASSNGRISQQEFTEMAWQAIVSSPEVAKENKHQIVETEHLLKALLEQKNGLARRIFSKAGVDNTRLLEATDKFIQRQPKVIGETAGSMLGRDLEGLMNRARDYKKEYGDSFVSVEHLVLGYVQDNRFGKQLFKDFQISLKTLKNAIESIRGKQTVIDQDPEGKYESLEKYGKDLTAMAREGKLDPVIGRDDEIRRCIQILSRRTKNNPVLIGEPGVGKTAISEGLAQRIVQGDVPQALMNRKLISLDMGALIAGAKYRGEFEDRLKAVLKEVTESDGQIILFIDEIHTVVGAGATNGAMDAGNLLKPMLGRGELRCIGATTLDEYRKYIEKDPALERRFQQVYVDQPTVDDTVSILRGLRERYELHHGVRISDSALVEAAILSDRYISGRFLPDKAIDLVDEAAAKLKMEITSKPTALDEINRSVLKLEMERLSLTSDTDKASKDRLSRLEAELALLKEKQAQLTEQWEHEKSVMTNIQSIKEEIDRVNLEILQAEREYDLNRAAELKYGSLNSLLRQLETAEKELVEYMSSGKSMLREEVTGDDIAEIVSKWTGIPLSKLKQSEREKLLHLEEELHKRVVGQNPAVTAVAEAIQRSRAGLSDPHRPIASFMFMGPTGVGKTELAKALASYLFNTEEALVRIDMSEYMEKHAVSRLIGAPPGYVGYEEGGQLTETVRRRPYAVILFDEIEKAHADVFNVFLQILDDGRVTDSQGRTPTVDDTVSILRGLRERYELHHGVRISDSALVEAAILSDRYISGRFLPDKAIDLVDEAAAKLKMEITSKPTALDEINRSVLKLEMERLSLTSDTDKASKDRLSRLEAELALLKEKQAQLTEQWEHEKSVMTNIQSIKEEIDRVNLEILQAEREYDLNRAAELKYGSLNSLLRQLETAEKELVEYMSSGKSMLREEVTGDDIAEIVSKWTGIPLSKLKQSEREKLLHLEEELHKRVVGQNPAVTAVAEAIQRSRAGLSDPHRPIASFMFMGPTGVGKTELAKALASYLFNTEEALVRIDMSEYMEKHAVSRLIGAPPGYVGYEEGGQLTETVRRRPYAVILFDEIEKAHADVFNVFLQILDDGRVTDSQGRTVSFTNTVIIMTSNVGSQYILDTEDDSMPKERAYETIKQRVMDAARSIFRPEFMNRVDEYIVFQPLDRSQINRIVRLQLERVQKRIADRKLKLMVSEAAVELLGSLGYDPNYGARPVKRVIQQHVENELAKGILRGDFKDEDTISVDTEVTAFSNGQLPQQKLVFKRVDTPGGAPEGQQALSQTV</sequence>
<evidence type="ECO:0000256" key="5">
    <source>
        <dbReference type="ARBA" id="ARBA00022946"/>
    </source>
</evidence>
<dbReference type="STRING" id="35608.A0A2U1N965"/>
<comment type="caution">
    <text evidence="11">The sequence shown here is derived from an EMBL/GenBank/DDBJ whole genome shotgun (WGS) entry which is preliminary data.</text>
</comment>
<evidence type="ECO:0000256" key="7">
    <source>
        <dbReference type="PROSITE-ProRule" id="PRU01251"/>
    </source>
</evidence>
<gene>
    <name evidence="11" type="ORF">CTI12_AA292490</name>
</gene>
<dbReference type="CDD" id="cd19499">
    <property type="entry name" value="RecA-like_ClpB_Hsp104-like"/>
    <property type="match status" value="2"/>
</dbReference>
<dbReference type="Pfam" id="PF17871">
    <property type="entry name" value="AAA_lid_9"/>
    <property type="match status" value="1"/>
</dbReference>
<dbReference type="InterPro" id="IPR003593">
    <property type="entry name" value="AAA+_ATPase"/>
</dbReference>
<dbReference type="Pfam" id="PF07724">
    <property type="entry name" value="AAA_2"/>
    <property type="match status" value="2"/>
</dbReference>
<evidence type="ECO:0000256" key="3">
    <source>
        <dbReference type="ARBA" id="ARBA00022741"/>
    </source>
</evidence>
<dbReference type="InterPro" id="IPR003959">
    <property type="entry name" value="ATPase_AAA_core"/>
</dbReference>
<dbReference type="InterPro" id="IPR019489">
    <property type="entry name" value="Clp_ATPase_C"/>
</dbReference>
<dbReference type="InterPro" id="IPR018368">
    <property type="entry name" value="ClpA/B_CS1"/>
</dbReference>
<keyword evidence="2 7" id="KW-0677">Repeat</keyword>
<dbReference type="SUPFAM" id="SSF81923">
    <property type="entry name" value="Double Clp-N motif"/>
    <property type="match status" value="1"/>
</dbReference>
<dbReference type="FunFam" id="3.40.50.300:FF:000120">
    <property type="entry name" value="ATP-dependent chaperone ClpB"/>
    <property type="match status" value="1"/>
</dbReference>
<evidence type="ECO:0000259" key="10">
    <source>
        <dbReference type="PROSITE" id="PS51903"/>
    </source>
</evidence>
<dbReference type="FunFam" id="3.40.50.300:FF:000010">
    <property type="entry name" value="Chaperone clpB 1, putative"/>
    <property type="match status" value="1"/>
</dbReference>
<dbReference type="SMART" id="SM00382">
    <property type="entry name" value="AAA"/>
    <property type="match status" value="3"/>
</dbReference>
<dbReference type="InterPro" id="IPR018247">
    <property type="entry name" value="EF_Hand_1_Ca_BS"/>
</dbReference>
<dbReference type="InterPro" id="IPR027417">
    <property type="entry name" value="P-loop_NTPase"/>
</dbReference>
<feature type="coiled-coil region" evidence="9">
    <location>
        <begin position="523"/>
        <end position="615"/>
    </location>
</feature>
<dbReference type="FunFam" id="1.10.8.60:FF:000017">
    <property type="entry name" value="ATP-dependent chaperone ClpB"/>
    <property type="match status" value="1"/>
</dbReference>
<evidence type="ECO:0000313" key="11">
    <source>
        <dbReference type="EMBL" id="PWA70060.1"/>
    </source>
</evidence>
<keyword evidence="3 8" id="KW-0547">Nucleotide-binding</keyword>
<dbReference type="OrthoDB" id="47330at2759"/>
<dbReference type="Gene3D" id="6.10.140.130">
    <property type="match status" value="1"/>
</dbReference>
<dbReference type="EMBL" id="PKPP01003311">
    <property type="protein sequence ID" value="PWA70060.1"/>
    <property type="molecule type" value="Genomic_DNA"/>
</dbReference>
<organism evidence="11 12">
    <name type="scientific">Artemisia annua</name>
    <name type="common">Sweet wormwood</name>
    <dbReference type="NCBI Taxonomy" id="35608"/>
    <lineage>
        <taxon>Eukaryota</taxon>
        <taxon>Viridiplantae</taxon>
        <taxon>Streptophyta</taxon>
        <taxon>Embryophyta</taxon>
        <taxon>Tracheophyta</taxon>
        <taxon>Spermatophyta</taxon>
        <taxon>Magnoliopsida</taxon>
        <taxon>eudicotyledons</taxon>
        <taxon>Gunneridae</taxon>
        <taxon>Pentapetalae</taxon>
        <taxon>asterids</taxon>
        <taxon>campanulids</taxon>
        <taxon>Asterales</taxon>
        <taxon>Asteraceae</taxon>
        <taxon>Asteroideae</taxon>
        <taxon>Anthemideae</taxon>
        <taxon>Artemisiinae</taxon>
        <taxon>Artemisia</taxon>
    </lineage>
</organism>
<dbReference type="SMART" id="SM01086">
    <property type="entry name" value="ClpB_D2-small"/>
    <property type="match status" value="1"/>
</dbReference>
<dbReference type="GO" id="GO:0016887">
    <property type="term" value="F:ATP hydrolysis activity"/>
    <property type="evidence" value="ECO:0007669"/>
    <property type="project" value="InterPro"/>
</dbReference>
<dbReference type="GO" id="GO:0005737">
    <property type="term" value="C:cytoplasm"/>
    <property type="evidence" value="ECO:0007669"/>
    <property type="project" value="TreeGrafter"/>
</dbReference>
<dbReference type="InterPro" id="IPR004176">
    <property type="entry name" value="Clp_R_N"/>
</dbReference>
<dbReference type="PROSITE" id="PS00870">
    <property type="entry name" value="CLPAB_1"/>
    <property type="match status" value="1"/>
</dbReference>
<dbReference type="PROSITE" id="PS51903">
    <property type="entry name" value="CLP_R"/>
    <property type="match status" value="1"/>
</dbReference>
<dbReference type="Pfam" id="PF02861">
    <property type="entry name" value="Clp_N"/>
    <property type="match status" value="1"/>
</dbReference>
<reference evidence="11 12" key="1">
    <citation type="journal article" date="2018" name="Mol. Plant">
        <title>The genome of Artemisia annua provides insight into the evolution of Asteraceae family and artemisinin biosynthesis.</title>
        <authorList>
            <person name="Shen Q."/>
            <person name="Zhang L."/>
            <person name="Liao Z."/>
            <person name="Wang S."/>
            <person name="Yan T."/>
            <person name="Shi P."/>
            <person name="Liu M."/>
            <person name="Fu X."/>
            <person name="Pan Q."/>
            <person name="Wang Y."/>
            <person name="Lv Z."/>
            <person name="Lu X."/>
            <person name="Zhang F."/>
            <person name="Jiang W."/>
            <person name="Ma Y."/>
            <person name="Chen M."/>
            <person name="Hao X."/>
            <person name="Li L."/>
            <person name="Tang Y."/>
            <person name="Lv G."/>
            <person name="Zhou Y."/>
            <person name="Sun X."/>
            <person name="Brodelius P.E."/>
            <person name="Rose J.K.C."/>
            <person name="Tang K."/>
        </authorList>
    </citation>
    <scope>NUCLEOTIDE SEQUENCE [LARGE SCALE GENOMIC DNA]</scope>
    <source>
        <strain evidence="12">cv. Huhao1</strain>
        <tissue evidence="11">Leaf</tissue>
    </source>
</reference>
<dbReference type="PROSITE" id="PS00018">
    <property type="entry name" value="EF_HAND_1"/>
    <property type="match status" value="1"/>
</dbReference>
<keyword evidence="5" id="KW-0809">Transit peptide</keyword>
<dbReference type="Gene3D" id="1.10.1780.10">
    <property type="entry name" value="Clp, N-terminal domain"/>
    <property type="match status" value="1"/>
</dbReference>
<dbReference type="PANTHER" id="PTHR11638">
    <property type="entry name" value="ATP-DEPENDENT CLP PROTEASE"/>
    <property type="match status" value="1"/>
</dbReference>
<feature type="coiled-coil region" evidence="9">
    <location>
        <begin position="893"/>
        <end position="985"/>
    </location>
</feature>
<evidence type="ECO:0000256" key="8">
    <source>
        <dbReference type="RuleBase" id="RU004432"/>
    </source>
</evidence>
<dbReference type="Pfam" id="PF10431">
    <property type="entry name" value="ClpB_D2-small"/>
    <property type="match status" value="1"/>
</dbReference>
<dbReference type="SUPFAM" id="SSF52540">
    <property type="entry name" value="P-loop containing nucleoside triphosphate hydrolases"/>
    <property type="match status" value="3"/>
</dbReference>
<dbReference type="Gene3D" id="1.10.8.60">
    <property type="match status" value="1"/>
</dbReference>
<accession>A0A2U1N965</accession>
<dbReference type="Pfam" id="PF00004">
    <property type="entry name" value="AAA"/>
    <property type="match status" value="1"/>
</dbReference>
<dbReference type="InterPro" id="IPR001270">
    <property type="entry name" value="ClpA/B"/>
</dbReference>
<comment type="similarity">
    <text evidence="1 8">Belongs to the ClpA/ClpB family.</text>
</comment>
<name>A0A2U1N965_ARTAN</name>
<keyword evidence="6 8" id="KW-0143">Chaperone</keyword>
<evidence type="ECO:0000256" key="2">
    <source>
        <dbReference type="ARBA" id="ARBA00022737"/>
    </source>
</evidence>
<dbReference type="InterPro" id="IPR041546">
    <property type="entry name" value="ClpA/ClpB_AAA_lid"/>
</dbReference>
<dbReference type="PROSITE" id="PS00871">
    <property type="entry name" value="CLPAB_2"/>
    <property type="match status" value="2"/>
</dbReference>
<keyword evidence="12" id="KW-1185">Reference proteome</keyword>
<dbReference type="FunFam" id="1.10.1780.10:FF:000006">
    <property type="entry name" value="Chaperone protein ClpB3, chloroplastic"/>
    <property type="match status" value="1"/>
</dbReference>
<dbReference type="CDD" id="cd00009">
    <property type="entry name" value="AAA"/>
    <property type="match status" value="1"/>
</dbReference>
<evidence type="ECO:0000256" key="6">
    <source>
        <dbReference type="ARBA" id="ARBA00023186"/>
    </source>
</evidence>
<evidence type="ECO:0000256" key="4">
    <source>
        <dbReference type="ARBA" id="ARBA00022840"/>
    </source>
</evidence>
<dbReference type="FunFam" id="3.40.50.300:FF:000025">
    <property type="entry name" value="ATP-dependent Clp protease subunit"/>
    <property type="match status" value="2"/>
</dbReference>
<dbReference type="InterPro" id="IPR036628">
    <property type="entry name" value="Clp_N_dom_sf"/>
</dbReference>
<dbReference type="Proteomes" id="UP000245207">
    <property type="component" value="Unassembled WGS sequence"/>
</dbReference>
<dbReference type="InterPro" id="IPR028299">
    <property type="entry name" value="ClpA/B_CS2"/>
</dbReference>